<dbReference type="AlphaFoldDB" id="A0A914HAQ8"/>
<reference evidence="3" key="1">
    <citation type="submission" date="2022-11" db="UniProtKB">
        <authorList>
            <consortium name="WormBaseParasite"/>
        </authorList>
    </citation>
    <scope>IDENTIFICATION</scope>
</reference>
<proteinExistence type="predicted"/>
<evidence type="ECO:0000256" key="1">
    <source>
        <dbReference type="SAM" id="MobiDB-lite"/>
    </source>
</evidence>
<organism evidence="2 3">
    <name type="scientific">Globodera rostochiensis</name>
    <name type="common">Golden nematode worm</name>
    <name type="synonym">Heterodera rostochiensis</name>
    <dbReference type="NCBI Taxonomy" id="31243"/>
    <lineage>
        <taxon>Eukaryota</taxon>
        <taxon>Metazoa</taxon>
        <taxon>Ecdysozoa</taxon>
        <taxon>Nematoda</taxon>
        <taxon>Chromadorea</taxon>
        <taxon>Rhabditida</taxon>
        <taxon>Tylenchina</taxon>
        <taxon>Tylenchomorpha</taxon>
        <taxon>Tylenchoidea</taxon>
        <taxon>Heteroderidae</taxon>
        <taxon>Heteroderinae</taxon>
        <taxon>Globodera</taxon>
    </lineage>
</organism>
<keyword evidence="2" id="KW-1185">Reference proteome</keyword>
<evidence type="ECO:0000313" key="3">
    <source>
        <dbReference type="WBParaSite" id="Gr19_v10_g1578.t1"/>
    </source>
</evidence>
<feature type="compositionally biased region" description="Polar residues" evidence="1">
    <location>
        <begin position="298"/>
        <end position="310"/>
    </location>
</feature>
<evidence type="ECO:0000313" key="2">
    <source>
        <dbReference type="Proteomes" id="UP000887572"/>
    </source>
</evidence>
<sequence>MLRCMDGHDNAHNDSLPPFFTICSFPTVPPVPPPPPTLPPTALVFNGIQELALVSGLTYNPGVIPALPAHYNCLGNVQFKKLKHSSNSTNIFASEANGNNSTQNGGHQSTRDRANIATKLIPATNSPRVELGLVLSNNVDREPSPGSLTADGIGTEGEGKLKKGNAEHNVNEILPSESSLSNGRTIGTVKGGGKRLLSALFPGRRKGRLGISFSEPRLNFDVELPKNGFGFVEVDDENIVGNGGQCEDHQQSFGERNRLCEGTSDDAHKGRSHFAGAIQKVREKLHVRSAPISNKISASSSLHRSNTTPIPFSMRDSNDRNFVTNKKERADVLQQPIEGKVLAKLRKQAKIMDIVMASDCLSPRMGTALDSNNVPASVTTESHVFH</sequence>
<dbReference type="Proteomes" id="UP000887572">
    <property type="component" value="Unplaced"/>
</dbReference>
<protein>
    <submittedName>
        <fullName evidence="3">Uncharacterized protein</fullName>
    </submittedName>
</protein>
<dbReference type="WBParaSite" id="Gr19_v10_g1578.t1">
    <property type="protein sequence ID" value="Gr19_v10_g1578.t1"/>
    <property type="gene ID" value="Gr19_v10_g1578"/>
</dbReference>
<name>A0A914HAQ8_GLORO</name>
<feature type="region of interest" description="Disordered" evidence="1">
    <location>
        <begin position="298"/>
        <end position="318"/>
    </location>
</feature>
<accession>A0A914HAQ8</accession>